<evidence type="ECO:0000259" key="9">
    <source>
        <dbReference type="Pfam" id="PF10277"/>
    </source>
</evidence>
<feature type="transmembrane region" description="Helical" evidence="8">
    <location>
        <begin position="16"/>
        <end position="34"/>
    </location>
</feature>
<keyword evidence="6" id="KW-0333">Golgi apparatus</keyword>
<evidence type="ECO:0000256" key="5">
    <source>
        <dbReference type="ARBA" id="ARBA00022989"/>
    </source>
</evidence>
<dbReference type="GO" id="GO:0000139">
    <property type="term" value="C:Golgi membrane"/>
    <property type="evidence" value="ECO:0007669"/>
    <property type="project" value="UniProtKB-SubCell"/>
</dbReference>
<evidence type="ECO:0000256" key="2">
    <source>
        <dbReference type="ARBA" id="ARBA00007414"/>
    </source>
</evidence>
<evidence type="ECO:0000313" key="10">
    <source>
        <dbReference type="EMBL" id="KAG1307765.1"/>
    </source>
</evidence>
<keyword evidence="5 8" id="KW-1133">Transmembrane helix</keyword>
<dbReference type="GO" id="GO:0005789">
    <property type="term" value="C:endoplasmic reticulum membrane"/>
    <property type="evidence" value="ECO:0007669"/>
    <property type="project" value="TreeGrafter"/>
</dbReference>
<organism evidence="10 11">
    <name type="scientific">Rhizopus oryzae</name>
    <name type="common">Mucormycosis agent</name>
    <name type="synonym">Rhizopus arrhizus var. delemar</name>
    <dbReference type="NCBI Taxonomy" id="64495"/>
    <lineage>
        <taxon>Eukaryota</taxon>
        <taxon>Fungi</taxon>
        <taxon>Fungi incertae sedis</taxon>
        <taxon>Mucoromycota</taxon>
        <taxon>Mucoromycotina</taxon>
        <taxon>Mucoromycetes</taxon>
        <taxon>Mucorales</taxon>
        <taxon>Mucorineae</taxon>
        <taxon>Rhizopodaceae</taxon>
        <taxon>Rhizopus</taxon>
    </lineage>
</organism>
<dbReference type="InterPro" id="IPR039545">
    <property type="entry name" value="PGAP2"/>
</dbReference>
<feature type="transmembrane region" description="Helical" evidence="8">
    <location>
        <begin position="123"/>
        <end position="142"/>
    </location>
</feature>
<feature type="domain" description="CWH43-like N-terminal" evidence="9">
    <location>
        <begin position="8"/>
        <end position="209"/>
    </location>
</feature>
<dbReference type="Pfam" id="PF10277">
    <property type="entry name" value="Frag1"/>
    <property type="match status" value="1"/>
</dbReference>
<evidence type="ECO:0000256" key="8">
    <source>
        <dbReference type="SAM" id="Phobius"/>
    </source>
</evidence>
<evidence type="ECO:0000313" key="11">
    <source>
        <dbReference type="Proteomes" id="UP000716291"/>
    </source>
</evidence>
<dbReference type="PANTHER" id="PTHR12892:SF11">
    <property type="entry name" value="POST-GPI ATTACHMENT TO PROTEINS FACTOR 2"/>
    <property type="match status" value="1"/>
</dbReference>
<comment type="similarity">
    <text evidence="2">Belongs to the PGAP2 family.</text>
</comment>
<accession>A0A9P6X8G5</accession>
<name>A0A9P6X8G5_RHIOR</name>
<evidence type="ECO:0000256" key="7">
    <source>
        <dbReference type="ARBA" id="ARBA00023136"/>
    </source>
</evidence>
<reference evidence="10" key="1">
    <citation type="journal article" date="2020" name="Microb. Genom.">
        <title>Genetic diversity of clinical and environmental Mucorales isolates obtained from an investigation of mucormycosis cases among solid organ transplant recipients.</title>
        <authorList>
            <person name="Nguyen M.H."/>
            <person name="Kaul D."/>
            <person name="Muto C."/>
            <person name="Cheng S.J."/>
            <person name="Richter R.A."/>
            <person name="Bruno V.M."/>
            <person name="Liu G."/>
            <person name="Beyhan S."/>
            <person name="Sundermann A.J."/>
            <person name="Mounaud S."/>
            <person name="Pasculle A.W."/>
            <person name="Nierman W.C."/>
            <person name="Driscoll E."/>
            <person name="Cumbie R."/>
            <person name="Clancy C.J."/>
            <person name="Dupont C.L."/>
        </authorList>
    </citation>
    <scope>NUCLEOTIDE SEQUENCE</scope>
    <source>
        <strain evidence="10">GL11</strain>
    </source>
</reference>
<keyword evidence="4 8" id="KW-0812">Transmembrane</keyword>
<keyword evidence="3" id="KW-0337">GPI-anchor biosynthesis</keyword>
<gene>
    <name evidence="10" type="ORF">G6F64_006555</name>
</gene>
<proteinExistence type="inferred from homology"/>
<evidence type="ECO:0000256" key="4">
    <source>
        <dbReference type="ARBA" id="ARBA00022692"/>
    </source>
</evidence>
<feature type="transmembrane region" description="Helical" evidence="8">
    <location>
        <begin position="183"/>
        <end position="205"/>
    </location>
</feature>
<feature type="transmembrane region" description="Helical" evidence="8">
    <location>
        <begin position="154"/>
        <end position="171"/>
    </location>
</feature>
<evidence type="ECO:0000256" key="6">
    <source>
        <dbReference type="ARBA" id="ARBA00023034"/>
    </source>
</evidence>
<protein>
    <recommendedName>
        <fullName evidence="9">CWH43-like N-terminal domain-containing protein</fullName>
    </recommendedName>
</protein>
<keyword evidence="7 8" id="KW-0472">Membrane</keyword>
<evidence type="ECO:0000256" key="1">
    <source>
        <dbReference type="ARBA" id="ARBA00004653"/>
    </source>
</evidence>
<dbReference type="GO" id="GO:0006506">
    <property type="term" value="P:GPI anchor biosynthetic process"/>
    <property type="evidence" value="ECO:0007669"/>
    <property type="project" value="UniProtKB-KW"/>
</dbReference>
<dbReference type="InterPro" id="IPR019402">
    <property type="entry name" value="CWH43_N"/>
</dbReference>
<comment type="subcellular location">
    <subcellularLocation>
        <location evidence="1">Golgi apparatus membrane</location>
        <topology evidence="1">Multi-pass membrane protein</topology>
    </subcellularLocation>
</comment>
<feature type="transmembrane region" description="Helical" evidence="8">
    <location>
        <begin position="93"/>
        <end position="111"/>
    </location>
</feature>
<dbReference type="PANTHER" id="PTHR12892">
    <property type="entry name" value="FGF RECEPTOR ACTIVATING PROTEIN 1"/>
    <property type="match status" value="1"/>
</dbReference>
<dbReference type="Proteomes" id="UP000716291">
    <property type="component" value="Unassembled WGS sequence"/>
</dbReference>
<feature type="transmembrane region" description="Helical" evidence="8">
    <location>
        <begin position="65"/>
        <end position="86"/>
    </location>
</feature>
<dbReference type="AlphaFoldDB" id="A0A9P6X8G5"/>
<comment type="caution">
    <text evidence="10">The sequence shown here is derived from an EMBL/GenBank/DDBJ whole genome shotgun (WGS) entry which is preliminary data.</text>
</comment>
<keyword evidence="11" id="KW-1185">Reference proteome</keyword>
<dbReference type="EMBL" id="JAANQT010000887">
    <property type="protein sequence ID" value="KAG1307765.1"/>
    <property type="molecule type" value="Genomic_DNA"/>
</dbReference>
<evidence type="ECO:0000256" key="3">
    <source>
        <dbReference type="ARBA" id="ARBA00022502"/>
    </source>
</evidence>
<sequence>MLTQISAKYIAHSHTVCAYTAFFLALIVGCYTHYEKIVTNEYFGYPQEWIPSVSATTGDRYPARAIFQIFIALTSGPRFALVFLWYLLTHNKFLLWVGLLRTVSCGGWVYITSTDDHATHDIAMVFYVISTLPWMLSVLYVDSQHSLALKRRRVLTLLFFGTLIPMIYFFIQHKVHHVPGAYTVYAFFEWSLIVYDVGFDALAYYEFENLDLKIGPRLVKDIV</sequence>